<proteinExistence type="predicted"/>
<accession>A0AAF5PKM2</accession>
<name>A0AAF5PKM2_WUCBA</name>
<dbReference type="Proteomes" id="UP000093561">
    <property type="component" value="Unassembled WGS sequence"/>
</dbReference>
<evidence type="ECO:0000313" key="1">
    <source>
        <dbReference type="Proteomes" id="UP000093561"/>
    </source>
</evidence>
<dbReference type="WBParaSite" id="mrna-Wban_02065">
    <property type="protein sequence ID" value="mrna-Wban_02065"/>
    <property type="gene ID" value="Wban_02065"/>
</dbReference>
<reference evidence="1" key="1">
    <citation type="submission" date="2015-03" db="EMBL/GenBank/DDBJ databases">
        <title>Wuchereria bancrofti Genome Sequencing Papua New Guinea Strain.</title>
        <authorList>
            <person name="Small S.T."/>
            <person name="Serre D."/>
            <person name="Zimmerman P.A."/>
        </authorList>
    </citation>
    <scope>NUCLEOTIDE SEQUENCE [LARGE SCALE GENOMIC DNA]</scope>
    <source>
        <strain evidence="1">pt0022</strain>
    </source>
</reference>
<sequence>MESNHLDRKVSSTIHVQIIETINQGTYGLVFSGRDVTKVYGVIKVAKSMANEAGNVLAEWKGFILETILKSTA</sequence>
<reference evidence="2" key="3">
    <citation type="submission" date="2024-02" db="UniProtKB">
        <authorList>
            <consortium name="WormBaseParasite"/>
        </authorList>
    </citation>
    <scope>IDENTIFICATION</scope>
    <source>
        <strain evidence="2">pt0022</strain>
    </source>
</reference>
<evidence type="ECO:0000313" key="2">
    <source>
        <dbReference type="WBParaSite" id="mrna-Wban_02065"/>
    </source>
</evidence>
<organism evidence="1 2">
    <name type="scientific">Wuchereria bancrofti</name>
    <dbReference type="NCBI Taxonomy" id="6293"/>
    <lineage>
        <taxon>Eukaryota</taxon>
        <taxon>Metazoa</taxon>
        <taxon>Ecdysozoa</taxon>
        <taxon>Nematoda</taxon>
        <taxon>Chromadorea</taxon>
        <taxon>Rhabditida</taxon>
        <taxon>Spirurina</taxon>
        <taxon>Spiruromorpha</taxon>
        <taxon>Filarioidea</taxon>
        <taxon>Onchocercidae</taxon>
        <taxon>Wuchereria</taxon>
    </lineage>
</organism>
<dbReference type="AlphaFoldDB" id="A0AAF5PKM2"/>
<protein>
    <submittedName>
        <fullName evidence="2">Uncharacterized protein</fullName>
    </submittedName>
</protein>
<reference evidence="1" key="2">
    <citation type="journal article" date="2016" name="Mol. Ecol.">
        <title>Population genomics of the filarial nematode parasite Wuchereria bancrofti from mosquitoes.</title>
        <authorList>
            <person name="Small S.T."/>
            <person name="Reimer L.J."/>
            <person name="Tisch D.J."/>
            <person name="King C.L."/>
            <person name="Christensen B.M."/>
            <person name="Siba P.M."/>
            <person name="Kazura J.W."/>
            <person name="Serre D."/>
            <person name="Zimmerman P.A."/>
        </authorList>
    </citation>
    <scope>NUCLEOTIDE SEQUENCE</scope>
    <source>
        <strain evidence="1">pt0022</strain>
    </source>
</reference>